<dbReference type="InterPro" id="IPR041575">
    <property type="entry name" value="Rubredoxin_C"/>
</dbReference>
<comment type="cofactor">
    <cofactor evidence="1">
        <name>FAD</name>
        <dbReference type="ChEBI" id="CHEBI:57692"/>
    </cofactor>
</comment>
<reference evidence="6" key="1">
    <citation type="journal article" date="2007" name="Antimicrob. Agents Chemother.">
        <title>Cloning and characterization of the pyrrolomycin biosynthetic gene clusters from Actinosporangium vitaminophilum ATCC 31673 and Streptomyces sp. strain UC 11065.</title>
        <authorList>
            <person name="Zhang X."/>
            <person name="Parry R.J."/>
        </authorList>
    </citation>
    <scope>NUCLEOTIDE SEQUENCE</scope>
    <source>
        <strain evidence="6">ATCC 31673</strain>
    </source>
</reference>
<evidence type="ECO:0000259" key="4">
    <source>
        <dbReference type="Pfam" id="PF07992"/>
    </source>
</evidence>
<proteinExistence type="predicted"/>
<dbReference type="SUPFAM" id="SSF51905">
    <property type="entry name" value="FAD/NAD(P)-binding domain"/>
    <property type="match status" value="2"/>
</dbReference>
<evidence type="ECO:0000313" key="6">
    <source>
        <dbReference type="EMBL" id="ABO15855.1"/>
    </source>
</evidence>
<dbReference type="Pfam" id="PF18267">
    <property type="entry name" value="Rubredoxin_C"/>
    <property type="match status" value="1"/>
</dbReference>
<gene>
    <name evidence="6" type="primary">pyr19</name>
</gene>
<dbReference type="GO" id="GO:0016491">
    <property type="term" value="F:oxidoreductase activity"/>
    <property type="evidence" value="ECO:0007669"/>
    <property type="project" value="InterPro"/>
</dbReference>
<dbReference type="PRINTS" id="PR00368">
    <property type="entry name" value="FADPNR"/>
</dbReference>
<keyword evidence="2" id="KW-0285">Flavoprotein</keyword>
<evidence type="ECO:0000256" key="2">
    <source>
        <dbReference type="ARBA" id="ARBA00022630"/>
    </source>
</evidence>
<dbReference type="PANTHER" id="PTHR43429:SF3">
    <property type="entry name" value="NITRITE REDUCTASE [NAD(P)H]"/>
    <property type="match status" value="1"/>
</dbReference>
<dbReference type="InterPro" id="IPR036188">
    <property type="entry name" value="FAD/NAD-bd_sf"/>
</dbReference>
<protein>
    <submittedName>
        <fullName evidence="6">Assimilatory nitrate reductase electron transfer subunit</fullName>
    </submittedName>
</protein>
<dbReference type="Gene3D" id="3.50.50.60">
    <property type="entry name" value="FAD/NAD(P)-binding domain"/>
    <property type="match status" value="2"/>
</dbReference>
<name>A3R4R0_WENVI</name>
<organism evidence="6">
    <name type="scientific">Wenjunlia vitaminophila</name>
    <name type="common">Streptomyces vitaminophilus</name>
    <dbReference type="NCBI Taxonomy" id="76728"/>
    <lineage>
        <taxon>Bacteria</taxon>
        <taxon>Bacillati</taxon>
        <taxon>Actinomycetota</taxon>
        <taxon>Actinomycetes</taxon>
        <taxon>Kitasatosporales</taxon>
        <taxon>Streptomycetaceae</taxon>
        <taxon>Wenjunlia</taxon>
    </lineage>
</organism>
<evidence type="ECO:0000256" key="3">
    <source>
        <dbReference type="ARBA" id="ARBA00022827"/>
    </source>
</evidence>
<evidence type="ECO:0000259" key="5">
    <source>
        <dbReference type="Pfam" id="PF18267"/>
    </source>
</evidence>
<dbReference type="Pfam" id="PF07992">
    <property type="entry name" value="Pyr_redox_2"/>
    <property type="match status" value="1"/>
</dbReference>
<feature type="domain" description="FAD/NAD(P)-binding" evidence="4">
    <location>
        <begin position="2"/>
        <end position="273"/>
    </location>
</feature>
<dbReference type="AlphaFoldDB" id="A3R4R0"/>
<dbReference type="InterPro" id="IPR050260">
    <property type="entry name" value="FAD-bd_OxRdtase"/>
</dbReference>
<keyword evidence="3" id="KW-0274">FAD</keyword>
<sequence>MVIVGNGMAGHRLAQELRARRPEVRVTLVGEEPRPAYNRVLLSTVLAGTVSADALELADCGARMRLGVRALELDTERRRVTLSDGSVLGYETLVLATGARPVLPRVPGLAADDGGPAPGVSTFRTLADCTLISRLALGGSMAVLGGGLLGVEAARGLAGLGVDVTLVHPVGHLMENQLDPEAGEVLARMLRDLGVRVLLGVGASRWQPSPDEGELVLSDGRAVRCGGVVVTAGVAPVTELARSAGLAVGRGVVVDDRLRTSAPGVYAIGECAEHRGVCHGLVGPCWEQAAVLADVLVGKDTEYTGSRPVVRLKARDVDLAAMGRVPAEPDGDTELVRVSDVTRGRYGVLALRAERLVGAILLGLPDATGPVTQLHDSGSPAPADRFGLLLGTGAAVSETPDKLPERALVCRCNGVTKARLVEAWHAGARDPEALSVLHLGHHRLRQLFGHRAAAVHLAGARGRLTVHGRPGRP</sequence>
<accession>A3R4R0</accession>
<evidence type="ECO:0000256" key="1">
    <source>
        <dbReference type="ARBA" id="ARBA00001974"/>
    </source>
</evidence>
<dbReference type="EMBL" id="EF140901">
    <property type="protein sequence ID" value="ABO15855.1"/>
    <property type="molecule type" value="Genomic_DNA"/>
</dbReference>
<dbReference type="PANTHER" id="PTHR43429">
    <property type="entry name" value="PYRIDINE NUCLEOTIDE-DISULFIDE OXIDOREDUCTASE DOMAIN-CONTAINING"/>
    <property type="match status" value="1"/>
</dbReference>
<dbReference type="InterPro" id="IPR023753">
    <property type="entry name" value="FAD/NAD-binding_dom"/>
</dbReference>
<feature type="domain" description="NADH-rubredoxin oxidoreductase C-terminal" evidence="5">
    <location>
        <begin position="308"/>
        <end position="363"/>
    </location>
</feature>